<dbReference type="PANTHER" id="PTHR33698:SF1">
    <property type="entry name" value="NUCLEAR TRANSPORT FACTOR 2 (NTF2) FAMILY PROTEIN"/>
    <property type="match status" value="1"/>
</dbReference>
<dbReference type="Gene3D" id="3.10.450.50">
    <property type="match status" value="1"/>
</dbReference>
<reference evidence="1" key="3">
    <citation type="submission" date="2022-01" db="UniProtKB">
        <authorList>
            <consortium name="EnsemblPlants"/>
        </authorList>
    </citation>
    <scope>IDENTIFICATION</scope>
    <source>
        <strain evidence="1">subsp. vulgare</strain>
    </source>
</reference>
<evidence type="ECO:0000313" key="1">
    <source>
        <dbReference type="EnsemblPlants" id="HORVU.MOREX.r3.5HG0538080.1"/>
    </source>
</evidence>
<protein>
    <recommendedName>
        <fullName evidence="3">SnoaL-like domain-containing protein</fullName>
    </recommendedName>
</protein>
<dbReference type="InterPro" id="IPR032710">
    <property type="entry name" value="NTF2-like_dom_sf"/>
</dbReference>
<dbReference type="SMR" id="A0A287T1X0"/>
<dbReference type="PANTHER" id="PTHR33698">
    <property type="entry name" value="NUCLEAR TRANSPORT FACTOR 2 (NTF2)-LIKE PROTEIN"/>
    <property type="match status" value="1"/>
</dbReference>
<dbReference type="Gramene" id="HORVU.MOREX.r2.5HG0447730.1">
    <property type="protein sequence ID" value="HORVU.MOREX.r2.5HG0447730.1"/>
    <property type="gene ID" value="HORVU.MOREX.r2.5HG0447730"/>
</dbReference>
<reference evidence="2" key="1">
    <citation type="journal article" date="2012" name="Nature">
        <title>A physical, genetic and functional sequence assembly of the barley genome.</title>
        <authorList>
            <consortium name="The International Barley Genome Sequencing Consortium"/>
            <person name="Mayer K.F."/>
            <person name="Waugh R."/>
            <person name="Brown J.W."/>
            <person name="Schulman A."/>
            <person name="Langridge P."/>
            <person name="Platzer M."/>
            <person name="Fincher G.B."/>
            <person name="Muehlbauer G.J."/>
            <person name="Sato K."/>
            <person name="Close T.J."/>
            <person name="Wise R.P."/>
            <person name="Stein N."/>
        </authorList>
    </citation>
    <scope>NUCLEOTIDE SEQUENCE [LARGE SCALE GENOMIC DNA]</scope>
    <source>
        <strain evidence="2">cv. Morex</strain>
    </source>
</reference>
<reference evidence="1" key="2">
    <citation type="submission" date="2020-10" db="EMBL/GenBank/DDBJ databases">
        <authorList>
            <person name="Scholz U."/>
            <person name="Mascher M."/>
            <person name="Fiebig A."/>
        </authorList>
    </citation>
    <scope>NUCLEOTIDE SEQUENCE [LARGE SCALE GENOMIC DNA]</scope>
    <source>
        <strain evidence="1">cv. Morex</strain>
    </source>
</reference>
<dbReference type="Gramene" id="HORVU.MOREX.r3.5HG0538080.1">
    <property type="protein sequence ID" value="HORVU.MOREX.r3.5HG0538080.1"/>
    <property type="gene ID" value="HORVU.MOREX.r3.5HG0538080"/>
</dbReference>
<accession>A0A287T1X0</accession>
<name>A0A287T1X0_HORVV</name>
<organism evidence="1 2">
    <name type="scientific">Hordeum vulgare subsp. vulgare</name>
    <name type="common">Domesticated barley</name>
    <dbReference type="NCBI Taxonomy" id="112509"/>
    <lineage>
        <taxon>Eukaryota</taxon>
        <taxon>Viridiplantae</taxon>
        <taxon>Streptophyta</taxon>
        <taxon>Embryophyta</taxon>
        <taxon>Tracheophyta</taxon>
        <taxon>Spermatophyta</taxon>
        <taxon>Magnoliopsida</taxon>
        <taxon>Liliopsida</taxon>
        <taxon>Poales</taxon>
        <taxon>Poaceae</taxon>
        <taxon>BOP clade</taxon>
        <taxon>Pooideae</taxon>
        <taxon>Triticodae</taxon>
        <taxon>Triticeae</taxon>
        <taxon>Hordeinae</taxon>
        <taxon>Hordeum</taxon>
    </lineage>
</organism>
<dbReference type="Proteomes" id="UP000011116">
    <property type="component" value="Chromosome 5H"/>
</dbReference>
<evidence type="ECO:0000313" key="2">
    <source>
        <dbReference type="Proteomes" id="UP000011116"/>
    </source>
</evidence>
<dbReference type="eggNOG" id="ENOG502RXQE">
    <property type="taxonomic scope" value="Eukaryota"/>
</dbReference>
<dbReference type="AlphaFoldDB" id="A0A287T1X0"/>
<sequence>MPGRSFFPYIYTQIHSLTTKQLKMLTSSTCHSSMPSPLSACKHPNAMNSALTLVSFQPPSFNLKHGLQSRHQLISTKWRKRHQCSAKPIRAILRPNATRGLNNAYHGGNNLPSSPLTDVIQEFYSSLNDKDITRLEKLISPDCVIEDTAYYKLLDAKNTHTYFTRLIKVMGKNAKFAIDEVCQGVEPTVAVMWHLEWHGEIIPFAKGCSFFICSENEAALLIRKVHIFDESPLKPGKLALEILNFVTNVFDTFPYIAKGFLKNKKAIAQFFVRFYKFCGPFIVPLLAYYTDVPILAYYTRFWSYVAQGLTMVLNMLYNIFKRFL</sequence>
<evidence type="ECO:0008006" key="3">
    <source>
        <dbReference type="Google" id="ProtNLM"/>
    </source>
</evidence>
<dbReference type="PaxDb" id="4513-MLOC_49327.6"/>
<dbReference type="SUPFAM" id="SSF54427">
    <property type="entry name" value="NTF2-like"/>
    <property type="match status" value="1"/>
</dbReference>
<keyword evidence="2" id="KW-1185">Reference proteome</keyword>
<proteinExistence type="predicted"/>
<dbReference type="EnsemblPlants" id="HORVU.MOREX.r3.5HG0538080.1">
    <property type="protein sequence ID" value="HORVU.MOREX.r3.5HG0538080.1"/>
    <property type="gene ID" value="HORVU.MOREX.r3.5HG0538080"/>
</dbReference>